<evidence type="ECO:0000313" key="2">
    <source>
        <dbReference type="EMBL" id="KZE64062.1"/>
    </source>
</evidence>
<evidence type="ECO:0000313" key="3">
    <source>
        <dbReference type="Proteomes" id="UP000076567"/>
    </source>
</evidence>
<feature type="transmembrane region" description="Helical" evidence="1">
    <location>
        <begin position="622"/>
        <end position="643"/>
    </location>
</feature>
<dbReference type="EMBL" id="LRFC01000038">
    <property type="protein sequence ID" value="KZE64062.1"/>
    <property type="molecule type" value="Genomic_DNA"/>
</dbReference>
<evidence type="ECO:0008006" key="4">
    <source>
        <dbReference type="Google" id="ProtNLM"/>
    </source>
</evidence>
<feature type="transmembrane region" description="Helical" evidence="1">
    <location>
        <begin position="594"/>
        <end position="616"/>
    </location>
</feature>
<keyword evidence="1" id="KW-0472">Membrane</keyword>
<dbReference type="AlphaFoldDB" id="A0A163PSJ3"/>
<accession>A0A163PSJ3</accession>
<keyword evidence="3" id="KW-1185">Reference proteome</keyword>
<proteinExistence type="predicted"/>
<feature type="transmembrane region" description="Helical" evidence="1">
    <location>
        <begin position="285"/>
        <end position="306"/>
    </location>
</feature>
<feature type="transmembrane region" description="Helical" evidence="1">
    <location>
        <begin position="168"/>
        <end position="191"/>
    </location>
</feature>
<feature type="transmembrane region" description="Helical" evidence="1">
    <location>
        <begin position="541"/>
        <end position="566"/>
    </location>
</feature>
<reference evidence="3" key="1">
    <citation type="submission" date="2016-01" db="EMBL/GenBank/DDBJ databases">
        <title>Draft genome of Chromobacterium sp. F49.</title>
        <authorList>
            <person name="Hong K.W."/>
        </authorList>
    </citation>
    <scope>NUCLEOTIDE SEQUENCE [LARGE SCALE GENOMIC DNA]</scope>
    <source>
        <strain evidence="3">P7IIIA</strain>
    </source>
</reference>
<name>A0A163PSJ3_9BACL</name>
<keyword evidence="1" id="KW-1133">Transmembrane helix</keyword>
<feature type="transmembrane region" description="Helical" evidence="1">
    <location>
        <begin position="212"/>
        <end position="237"/>
    </location>
</feature>
<feature type="transmembrane region" description="Helical" evidence="1">
    <location>
        <begin position="243"/>
        <end position="265"/>
    </location>
</feature>
<sequence length="659" mass="76396">MINKKKLTFFSFLFLIVFTIIGDSYIYYLDGKVFESNFIYQTDVKDKKLKQEYVRDLEKYSKDFDLKIYVISSDVTSRNSATYTVYASPHNKDFIKDRILAKKDNSKFSSLVSGKRKIVFKPFQEIININEKSYYVFGTKTNVEKLRSATNDKYGMSKPSDNSYSNDAPFMITAAWIFVFLIIIFFTFFEVSNYKKEALIRYLNGTDKKNVVIPLIGTNSFTILCAAIIGLLGGMAITESYKFMIITVLTILFIILCSNSLYLLLFKLDVKKTFVRSYYTAGYKLFAFFVLSIISIMSILILTFNFKTMHDAILTINQKDSWEKFNKYENVLFFFKEYTKETNMDTDEAYAVKFYNENLDQFRMYLSFDFSNNGGIASSMVNTEESIVFLNKYAKRDLEELGVNVDRLKKDTYYIISKYSNDELKQKGIYDETNSDEVDFLLNKDNETFEIITIQDSYKLLIHDINMDNLADNYKENPIIILDTHSVLPSEKLSGYVFNSLVKFNKESDFNHFIKSIGYENEVFYKNKVKDLYLEKRAEKVLVLIINIILSVTIMILFNISLSAILKMDFNSRAVEITIDKIFGKTLLRRYKGLFRLLISAFIIGVLTALAGKLLFYSFSVLYVAIASLIVLINTCVILLLFINKYEKISIPRVLKGGI</sequence>
<dbReference type="RefSeq" id="WP_066245052.1">
    <property type="nucleotide sequence ID" value="NZ_LRFC01000038.1"/>
</dbReference>
<gene>
    <name evidence="2" type="ORF">AWM68_13220</name>
</gene>
<organism evidence="2 3">
    <name type="scientific">Fictibacillus phosphorivorans</name>
    <dbReference type="NCBI Taxonomy" id="1221500"/>
    <lineage>
        <taxon>Bacteria</taxon>
        <taxon>Bacillati</taxon>
        <taxon>Bacillota</taxon>
        <taxon>Bacilli</taxon>
        <taxon>Bacillales</taxon>
        <taxon>Fictibacillaceae</taxon>
        <taxon>Fictibacillus</taxon>
    </lineage>
</organism>
<comment type="caution">
    <text evidence="2">The sequence shown here is derived from an EMBL/GenBank/DDBJ whole genome shotgun (WGS) entry which is preliminary data.</text>
</comment>
<keyword evidence="1" id="KW-0812">Transmembrane</keyword>
<protein>
    <recommendedName>
        <fullName evidence="4">DUF1430 domain-containing protein</fullName>
    </recommendedName>
</protein>
<dbReference type="OrthoDB" id="2956208at2"/>
<dbReference type="Proteomes" id="UP000076567">
    <property type="component" value="Unassembled WGS sequence"/>
</dbReference>
<evidence type="ECO:0000256" key="1">
    <source>
        <dbReference type="SAM" id="Phobius"/>
    </source>
</evidence>
<feature type="transmembrane region" description="Helical" evidence="1">
    <location>
        <begin position="7"/>
        <end position="28"/>
    </location>
</feature>